<keyword evidence="5" id="KW-0949">S-adenosyl-L-methionine</keyword>
<dbReference type="Gene3D" id="3.30.950.10">
    <property type="entry name" value="Methyltransferase, Cobalt-precorrin-4 Transmethylase, Domain 2"/>
    <property type="match status" value="1"/>
</dbReference>
<evidence type="ECO:0000256" key="7">
    <source>
        <dbReference type="ARBA" id="ARBA00023027"/>
    </source>
</evidence>
<sequence length="614" mass="66369">MAEAYALPTKGASLLLSFRLASQTVLIVGSNSLAATRAFAALEADSDVIILTNGGLLAACNELQWRAQNNQLRILDLDALPCSSQAAIDRDAEALGELLSSSDGIRLVCITDTMAGTASRRSRSSAQLISQACRFRNIPVNVTDMPDLCDFTFMSSHRFRDPETDAASPLQIGITANGHGCRLASRLRRDIVSKLPRDAGSAAVNIRKLKDLARSSDGAIVEDVEGELNEEAGPSTPNRPVSQRNVDESVHEHAKRRMKWVAQVSEYWPIQQLAKMSDGDMISVLDGRIGLPGSLSTEADRTTLRSPQSHGDTYSLHSLSIQPSQRHGKIYLVGSGPGHPSLLTLATHTALTKHADLVLSDKLVPAAVLALIPPGIEIRIARKFPGNADGAQFELMEAAIEAAKCGKTVVRGDPSVYGRAGEEILYFRGHGFEPIVVPGVSSVLAGPTFAGIPVTQRGAAESFVVCTGVGRQGKEVRLPGYERSRTLVILMGVARLPQILETLNAQGEQTSRRNGPAYPAHTPIAIIERASMPDQRVIFSTLQHILCALENSGEQRPPGMMVVGWSVLSLWDKGDVSVLDDAAEAQDEERLRSWLGDHRWRILDGLDSGWEEWQ</sequence>
<dbReference type="InterPro" id="IPR050161">
    <property type="entry name" value="Siro_Cobalamin_biosynth"/>
</dbReference>
<keyword evidence="6" id="KW-0560">Oxidoreductase</keyword>
<evidence type="ECO:0000256" key="4">
    <source>
        <dbReference type="ARBA" id="ARBA00022679"/>
    </source>
</evidence>
<feature type="region of interest" description="Disordered" evidence="10">
    <location>
        <begin position="226"/>
        <end position="245"/>
    </location>
</feature>
<dbReference type="SUPFAM" id="SSF75615">
    <property type="entry name" value="Siroheme synthase middle domains-like"/>
    <property type="match status" value="1"/>
</dbReference>
<keyword evidence="3" id="KW-0489">Methyltransferase</keyword>
<name>J4I872_9APHY</name>
<keyword evidence="7" id="KW-0520">NAD</keyword>
<dbReference type="OrthoDB" id="508204at2759"/>
<dbReference type="Pfam" id="PF14824">
    <property type="entry name" value="Sirohm_synth_M"/>
    <property type="match status" value="1"/>
</dbReference>
<dbReference type="InParanoid" id="J4I872"/>
<comment type="similarity">
    <text evidence="9">In the N-terminal section; belongs to the precorrin methyltransferase family.</text>
</comment>
<dbReference type="InterPro" id="IPR028162">
    <property type="entry name" value="Met8_C"/>
</dbReference>
<accession>J4I872</accession>
<dbReference type="InterPro" id="IPR028281">
    <property type="entry name" value="Sirohaem_synthase_central"/>
</dbReference>
<dbReference type="GO" id="GO:0043115">
    <property type="term" value="F:precorrin-2 dehydrogenase activity"/>
    <property type="evidence" value="ECO:0007669"/>
    <property type="project" value="UniProtKB-EC"/>
</dbReference>
<evidence type="ECO:0000256" key="10">
    <source>
        <dbReference type="SAM" id="MobiDB-lite"/>
    </source>
</evidence>
<dbReference type="InterPro" id="IPR035996">
    <property type="entry name" value="4pyrrol_Methylase_sf"/>
</dbReference>
<dbReference type="HOGENOM" id="CLU_011276_11_1_1"/>
<dbReference type="Gene3D" id="3.40.50.720">
    <property type="entry name" value="NAD(P)-binding Rossmann-like Domain"/>
    <property type="match status" value="1"/>
</dbReference>
<dbReference type="GO" id="GO:0004851">
    <property type="term" value="F:uroporphyrin-III C-methyltransferase activity"/>
    <property type="evidence" value="ECO:0007669"/>
    <property type="project" value="TreeGrafter"/>
</dbReference>
<evidence type="ECO:0000259" key="11">
    <source>
        <dbReference type="Pfam" id="PF00590"/>
    </source>
</evidence>
<feature type="compositionally biased region" description="Polar residues" evidence="10">
    <location>
        <begin position="235"/>
        <end position="244"/>
    </location>
</feature>
<evidence type="ECO:0000256" key="9">
    <source>
        <dbReference type="ARBA" id="ARBA00035662"/>
    </source>
</evidence>
<keyword evidence="15" id="KW-1185">Reference proteome</keyword>
<dbReference type="Gene3D" id="3.40.1010.10">
    <property type="entry name" value="Cobalt-precorrin-4 Transmethylase, Domain 1"/>
    <property type="match status" value="1"/>
</dbReference>
<evidence type="ECO:0000256" key="2">
    <source>
        <dbReference type="ARBA" id="ARBA00022481"/>
    </source>
</evidence>
<dbReference type="STRING" id="599839.J4I872"/>
<gene>
    <name evidence="14" type="ORF">FIBRA_00913</name>
</gene>
<dbReference type="Pfam" id="PF13241">
    <property type="entry name" value="NAD_binding_7"/>
    <property type="match status" value="1"/>
</dbReference>
<dbReference type="EC" id="1.3.1.76" evidence="1"/>
<evidence type="ECO:0000313" key="14">
    <source>
        <dbReference type="EMBL" id="CCL98906.1"/>
    </source>
</evidence>
<feature type="domain" description="Siroheme biosynthesis protein Met8 C-terminal" evidence="12">
    <location>
        <begin position="244"/>
        <end position="286"/>
    </location>
</feature>
<organism evidence="14 15">
    <name type="scientific">Fibroporia radiculosa</name>
    <dbReference type="NCBI Taxonomy" id="599839"/>
    <lineage>
        <taxon>Eukaryota</taxon>
        <taxon>Fungi</taxon>
        <taxon>Dikarya</taxon>
        <taxon>Basidiomycota</taxon>
        <taxon>Agaricomycotina</taxon>
        <taxon>Agaricomycetes</taxon>
        <taxon>Polyporales</taxon>
        <taxon>Fibroporiaceae</taxon>
        <taxon>Fibroporia</taxon>
    </lineage>
</organism>
<feature type="domain" description="Siroheme synthase central" evidence="13">
    <location>
        <begin position="169"/>
        <end position="193"/>
    </location>
</feature>
<dbReference type="InterPro" id="IPR036291">
    <property type="entry name" value="NAD(P)-bd_dom_sf"/>
</dbReference>
<dbReference type="CDD" id="cd11642">
    <property type="entry name" value="SUMT"/>
    <property type="match status" value="1"/>
</dbReference>
<dbReference type="Pfam" id="PF14823">
    <property type="entry name" value="Sirohm_synth_C"/>
    <property type="match status" value="1"/>
</dbReference>
<dbReference type="InterPro" id="IPR014776">
    <property type="entry name" value="4pyrrole_Mease_sub2"/>
</dbReference>
<evidence type="ECO:0000313" key="15">
    <source>
        <dbReference type="Proteomes" id="UP000006352"/>
    </source>
</evidence>
<keyword evidence="8" id="KW-0627">Porphyrin biosynthesis</keyword>
<feature type="domain" description="Tetrapyrrole methylase" evidence="11">
    <location>
        <begin position="329"/>
        <end position="545"/>
    </location>
</feature>
<dbReference type="FunFam" id="3.40.1010.10:FF:000006">
    <property type="entry name" value="Siroheme synthase, putative"/>
    <property type="match status" value="1"/>
</dbReference>
<evidence type="ECO:0000259" key="12">
    <source>
        <dbReference type="Pfam" id="PF14823"/>
    </source>
</evidence>
<dbReference type="SUPFAM" id="SSF53790">
    <property type="entry name" value="Tetrapyrrole methylase"/>
    <property type="match status" value="1"/>
</dbReference>
<reference evidence="14 15" key="1">
    <citation type="journal article" date="2012" name="Appl. Environ. Microbiol.">
        <title>Short-read sequencing for genomic analysis of the brown rot fungus Fibroporia radiculosa.</title>
        <authorList>
            <person name="Tang J.D."/>
            <person name="Perkins A.D."/>
            <person name="Sonstegard T.S."/>
            <person name="Schroeder S.G."/>
            <person name="Burgess S.C."/>
            <person name="Diehl S.V."/>
        </authorList>
    </citation>
    <scope>NUCLEOTIDE SEQUENCE [LARGE SCALE GENOMIC DNA]</scope>
    <source>
        <strain evidence="14 15">TFFH 294</strain>
    </source>
</reference>
<evidence type="ECO:0000256" key="6">
    <source>
        <dbReference type="ARBA" id="ARBA00023002"/>
    </source>
</evidence>
<dbReference type="Proteomes" id="UP000006352">
    <property type="component" value="Unassembled WGS sequence"/>
</dbReference>
<evidence type="ECO:0000256" key="1">
    <source>
        <dbReference type="ARBA" id="ARBA00012400"/>
    </source>
</evidence>
<proteinExistence type="inferred from homology"/>
<dbReference type="InterPro" id="IPR014777">
    <property type="entry name" value="4pyrrole_Mease_sub1"/>
</dbReference>
<dbReference type="GO" id="GO:0019354">
    <property type="term" value="P:siroheme biosynthetic process"/>
    <property type="evidence" value="ECO:0007669"/>
    <property type="project" value="InterPro"/>
</dbReference>
<dbReference type="AlphaFoldDB" id="J4I872"/>
<dbReference type="RefSeq" id="XP_012178189.1">
    <property type="nucleotide sequence ID" value="XM_012322799.1"/>
</dbReference>
<dbReference type="PANTHER" id="PTHR45790:SF6">
    <property type="entry name" value="UROPORPHYRINOGEN-III C-METHYLTRANSFERASE"/>
    <property type="match status" value="1"/>
</dbReference>
<dbReference type="SUPFAM" id="SSF51735">
    <property type="entry name" value="NAD(P)-binding Rossmann-fold domains"/>
    <property type="match status" value="1"/>
</dbReference>
<dbReference type="GeneID" id="24093817"/>
<dbReference type="PANTHER" id="PTHR45790">
    <property type="entry name" value="SIROHEME SYNTHASE-RELATED"/>
    <property type="match status" value="1"/>
</dbReference>
<dbReference type="FunCoup" id="J4I872">
    <property type="interactions" value="89"/>
</dbReference>
<dbReference type="EMBL" id="HE796905">
    <property type="protein sequence ID" value="CCL98906.1"/>
    <property type="molecule type" value="Genomic_DNA"/>
</dbReference>
<evidence type="ECO:0000259" key="13">
    <source>
        <dbReference type="Pfam" id="PF14824"/>
    </source>
</evidence>
<evidence type="ECO:0000256" key="5">
    <source>
        <dbReference type="ARBA" id="ARBA00022691"/>
    </source>
</evidence>
<keyword evidence="4" id="KW-0808">Transferase</keyword>
<keyword evidence="2" id="KW-0488">Methylation</keyword>
<dbReference type="InterPro" id="IPR006366">
    <property type="entry name" value="CobA/CysG_C"/>
</dbReference>
<protein>
    <recommendedName>
        <fullName evidence="1">precorrin-2 dehydrogenase</fullName>
        <ecNumber evidence="1">1.3.1.76</ecNumber>
    </recommendedName>
</protein>
<dbReference type="GO" id="GO:0032259">
    <property type="term" value="P:methylation"/>
    <property type="evidence" value="ECO:0007669"/>
    <property type="project" value="UniProtKB-KW"/>
</dbReference>
<dbReference type="Pfam" id="PF00590">
    <property type="entry name" value="TP_methylase"/>
    <property type="match status" value="1"/>
</dbReference>
<evidence type="ECO:0000256" key="8">
    <source>
        <dbReference type="ARBA" id="ARBA00023244"/>
    </source>
</evidence>
<evidence type="ECO:0000256" key="3">
    <source>
        <dbReference type="ARBA" id="ARBA00022603"/>
    </source>
</evidence>
<dbReference type="InterPro" id="IPR000878">
    <property type="entry name" value="4pyrrol_Mease"/>
</dbReference>